<proteinExistence type="predicted"/>
<comment type="caution">
    <text evidence="1">The sequence shown here is derived from an EMBL/GenBank/DDBJ whole genome shotgun (WGS) entry which is preliminary data.</text>
</comment>
<protein>
    <submittedName>
        <fullName evidence="1">Uncharacterized protein</fullName>
    </submittedName>
</protein>
<accession>A0AAW3ABR7</accession>
<organism evidence="1 2">
    <name type="scientific">Leishmania utingensis</name>
    <dbReference type="NCBI Taxonomy" id="653362"/>
    <lineage>
        <taxon>Eukaryota</taxon>
        <taxon>Discoba</taxon>
        <taxon>Euglenozoa</taxon>
        <taxon>Kinetoplastea</taxon>
        <taxon>Metakinetoplastina</taxon>
        <taxon>Trypanosomatida</taxon>
        <taxon>Trypanosomatidae</taxon>
        <taxon>Leishmaniinae</taxon>
        <taxon>Leishmania</taxon>
    </lineage>
</organism>
<sequence>MTASAASPFAVHLDHFRLLDAGRDTTNAASSSAPLTAPLFFSLTIRFQRSDESDLAPLITALGVSVDFVADVASAKQTLTLLPPTPVSGPRSRLNSTTPNGAFLTAASASDSSASPFNFLADAPLNSADDAAPGAVYQLIVYLRDFHALGEVQLKHLLQVSMMRVRLTHLGPGKSIAESDSSDSRTEECLVAAWNVIWRVRCNPQNEKELIRTVLDPLA</sequence>
<keyword evidence="2" id="KW-1185">Reference proteome</keyword>
<dbReference type="Proteomes" id="UP001482455">
    <property type="component" value="Unassembled WGS sequence"/>
</dbReference>
<dbReference type="AlphaFoldDB" id="A0AAW3ABR7"/>
<evidence type="ECO:0000313" key="1">
    <source>
        <dbReference type="EMBL" id="KAL0502716.1"/>
    </source>
</evidence>
<reference evidence="1 2" key="1">
    <citation type="submission" date="2024-02" db="EMBL/GenBank/DDBJ databases">
        <title>FIRST GENOME SEQUENCES OF Leishmania (Viannia) shawi, Leishmania (Viannia) lindenbergi AND Leishmania (Viannia) utingensis.</title>
        <authorList>
            <person name="Resadore F."/>
            <person name="Custodio M.G.F."/>
            <person name="Boite M.C."/>
            <person name="Cupolillo E."/>
            <person name="Ferreira G.E.M."/>
        </authorList>
    </citation>
    <scope>NUCLEOTIDE SEQUENCE [LARGE SCALE GENOMIC DNA]</scope>
    <source>
        <strain evidence="1 2">ITUB/BR/1977/M4964</strain>
    </source>
</reference>
<dbReference type="EMBL" id="JBAMZL010000029">
    <property type="protein sequence ID" value="KAL0502716.1"/>
    <property type="molecule type" value="Genomic_DNA"/>
</dbReference>
<evidence type="ECO:0000313" key="2">
    <source>
        <dbReference type="Proteomes" id="UP001482455"/>
    </source>
</evidence>
<name>A0AAW3ABR7_9TRYP</name>
<gene>
    <name evidence="1" type="ORF">Q4I30_005107</name>
</gene>